<gene>
    <name evidence="1" type="ORF">SAMN05443668_119104</name>
</gene>
<sequence>MRADPFPVVLLSAGAVGAVAAALAGRFDGAIADLDRTAELVGRIELGMRPRPTDLL</sequence>
<dbReference type="EMBL" id="FRCS01000019">
    <property type="protein sequence ID" value="SHN47008.1"/>
    <property type="molecule type" value="Genomic_DNA"/>
</dbReference>
<keyword evidence="2" id="KW-1185">Reference proteome</keyword>
<evidence type="ECO:0000313" key="1">
    <source>
        <dbReference type="EMBL" id="SHN47008.1"/>
    </source>
</evidence>
<evidence type="ECO:0000313" key="2">
    <source>
        <dbReference type="Proteomes" id="UP000184440"/>
    </source>
</evidence>
<accession>A0A1M7RLN8</accession>
<protein>
    <submittedName>
        <fullName evidence="1">Uncharacterized protein</fullName>
    </submittedName>
</protein>
<reference evidence="1 2" key="1">
    <citation type="submission" date="2016-11" db="EMBL/GenBank/DDBJ databases">
        <authorList>
            <person name="Jaros S."/>
            <person name="Januszkiewicz K."/>
            <person name="Wedrychowicz H."/>
        </authorList>
    </citation>
    <scope>NUCLEOTIDE SEQUENCE [LARGE SCALE GENOMIC DNA]</scope>
    <source>
        <strain evidence="1 2">DSM 46144</strain>
    </source>
</reference>
<name>A0A1M7RLN8_9ACTN</name>
<proteinExistence type="predicted"/>
<dbReference type="RefSeq" id="WP_178380091.1">
    <property type="nucleotide sequence ID" value="NZ_FRCS01000019.1"/>
</dbReference>
<dbReference type="AlphaFoldDB" id="A0A1M7RLN8"/>
<dbReference type="Proteomes" id="UP000184440">
    <property type="component" value="Unassembled WGS sequence"/>
</dbReference>
<organism evidence="1 2">
    <name type="scientific">Cryptosporangium aurantiacum</name>
    <dbReference type="NCBI Taxonomy" id="134849"/>
    <lineage>
        <taxon>Bacteria</taxon>
        <taxon>Bacillati</taxon>
        <taxon>Actinomycetota</taxon>
        <taxon>Actinomycetes</taxon>
        <taxon>Cryptosporangiales</taxon>
        <taxon>Cryptosporangiaceae</taxon>
        <taxon>Cryptosporangium</taxon>
    </lineage>
</organism>